<keyword evidence="3" id="KW-1185">Reference proteome</keyword>
<organism evidence="2 3">
    <name type="scientific">Clonostachys byssicola</name>
    <dbReference type="NCBI Taxonomy" id="160290"/>
    <lineage>
        <taxon>Eukaryota</taxon>
        <taxon>Fungi</taxon>
        <taxon>Dikarya</taxon>
        <taxon>Ascomycota</taxon>
        <taxon>Pezizomycotina</taxon>
        <taxon>Sordariomycetes</taxon>
        <taxon>Hypocreomycetidae</taxon>
        <taxon>Hypocreales</taxon>
        <taxon>Bionectriaceae</taxon>
        <taxon>Clonostachys</taxon>
    </lineage>
</organism>
<comment type="caution">
    <text evidence="2">The sequence shown here is derived from an EMBL/GenBank/DDBJ whole genome shotgun (WGS) entry which is preliminary data.</text>
</comment>
<name>A0A9N9U978_9HYPO</name>
<accession>A0A9N9U978</accession>
<protein>
    <submittedName>
        <fullName evidence="2">Uncharacterized protein</fullName>
    </submittedName>
</protein>
<reference evidence="3" key="1">
    <citation type="submission" date="2019-06" db="EMBL/GenBank/DDBJ databases">
        <authorList>
            <person name="Broberg M."/>
        </authorList>
    </citation>
    <scope>NUCLEOTIDE SEQUENCE [LARGE SCALE GENOMIC DNA]</scope>
</reference>
<feature type="coiled-coil region" evidence="1">
    <location>
        <begin position="321"/>
        <end position="362"/>
    </location>
</feature>
<dbReference type="AlphaFoldDB" id="A0A9N9U978"/>
<reference evidence="2 3" key="2">
    <citation type="submission" date="2021-10" db="EMBL/GenBank/DDBJ databases">
        <authorList>
            <person name="Piombo E."/>
        </authorList>
    </citation>
    <scope>NUCLEOTIDE SEQUENCE [LARGE SCALE GENOMIC DNA]</scope>
</reference>
<dbReference type="PANTHER" id="PTHR34706">
    <property type="entry name" value="SLR1338 PROTEIN"/>
    <property type="match status" value="1"/>
</dbReference>
<evidence type="ECO:0000313" key="2">
    <source>
        <dbReference type="EMBL" id="CAG9982119.1"/>
    </source>
</evidence>
<proteinExistence type="predicted"/>
<dbReference type="PANTHER" id="PTHR34706:SF1">
    <property type="entry name" value="VWFA DOMAIN-CONTAINING PROTEIN"/>
    <property type="match status" value="1"/>
</dbReference>
<gene>
    <name evidence="2" type="ORF">CBYS24578_00018672</name>
</gene>
<dbReference type="Proteomes" id="UP000754883">
    <property type="component" value="Unassembled WGS sequence"/>
</dbReference>
<evidence type="ECO:0000256" key="1">
    <source>
        <dbReference type="SAM" id="Coils"/>
    </source>
</evidence>
<dbReference type="OrthoDB" id="2142040at2759"/>
<sequence>MSYSESDIVSHMVNFAETSKLDGILFDRTIREAGVIGAAALDQWSTGMGKALPEISVDWKQFSLSIVKIALYDIHLLVDQGPAKRSPIRARHVQQQIEATVDLILPFSLKNKVQMYSCDYQSPKGIPINSVQDVTNAFGTSEFASFGKQTELVGRALKEKLLPLVPDKADDFERPSLIYIFTTGTSGDLVQAVNEYKAVIKQRGLDPAAIAFEIIQIGRNYPARQELGKLDAAYGAGEFLDVCSETSLEDRYRQDKGWTATSPAMLAMRNLVGALESWFVETRTRSDDLNGYLAKKRTDDLEREVGVLKKALAKSSKNPEADKLRSQIEQMQQALNSSQKEANQLRQTVSTFDQQKRTLETEKSELYRRLTMTHRYLMQWKSNANNATDIANGIGPLGRQHLFYGGITVNGQFKNSHGYGNYDHLIPGRQRVEEPLVP</sequence>
<evidence type="ECO:0000313" key="3">
    <source>
        <dbReference type="Proteomes" id="UP000754883"/>
    </source>
</evidence>
<dbReference type="EMBL" id="CABFNO020001331">
    <property type="protein sequence ID" value="CAG9982119.1"/>
    <property type="molecule type" value="Genomic_DNA"/>
</dbReference>
<keyword evidence="1" id="KW-0175">Coiled coil</keyword>